<reference evidence="1" key="1">
    <citation type="submission" date="2021-01" db="EMBL/GenBank/DDBJ databases">
        <authorList>
            <person name="Corre E."/>
            <person name="Pelletier E."/>
            <person name="Niang G."/>
            <person name="Scheremetjew M."/>
            <person name="Finn R."/>
            <person name="Kale V."/>
            <person name="Holt S."/>
            <person name="Cochrane G."/>
            <person name="Meng A."/>
            <person name="Brown T."/>
            <person name="Cohen L."/>
        </authorList>
    </citation>
    <scope>NUCLEOTIDE SEQUENCE</scope>
    <source>
        <strain evidence="1">NIES-381</strain>
    </source>
</reference>
<sequence>MPLVATMGGAGSGMRPLSASTTPLVRRACAEAEEVGDLEVLEGLNTESQSGSTPWTVGEGGEVMKMVGAAKYITLKVGTFPDLCEDLIDMHLGRGDTVAAMVVCEKMNADLPRFGWTQLRHAELMHKLNDNRPLEVRDCAKTALWTLPMWSMGSDTSAAVERLLDLADGVPTETDGSGFIMRTVADLGAFKLTKSKDMQKDKLKQGETTPEQIALDRADSLMDAVALGAAGAAGNWRDVAFLEELASFCDEGYCKEAAAFVRS</sequence>
<accession>A0A7S1I1X5</accession>
<dbReference type="AlphaFoldDB" id="A0A7S1I1X5"/>
<dbReference type="PANTHER" id="PTHR35115:SF1">
    <property type="entry name" value="PROTEIN IN CHLOROPLAST ATPASE BIOGENESIS, CHLOROPLASTIC"/>
    <property type="match status" value="1"/>
</dbReference>
<name>A0A7S1I1X5_9EUGL</name>
<dbReference type="InterPro" id="IPR045287">
    <property type="entry name" value="PAB"/>
</dbReference>
<evidence type="ECO:0000313" key="1">
    <source>
        <dbReference type="EMBL" id="CAD8998429.1"/>
    </source>
</evidence>
<organism evidence="1">
    <name type="scientific">Eutreptiella gymnastica</name>
    <dbReference type="NCBI Taxonomy" id="73025"/>
    <lineage>
        <taxon>Eukaryota</taxon>
        <taxon>Discoba</taxon>
        <taxon>Euglenozoa</taxon>
        <taxon>Euglenida</taxon>
        <taxon>Spirocuta</taxon>
        <taxon>Euglenophyceae</taxon>
        <taxon>Eutreptiales</taxon>
        <taxon>Eutreptiaceae</taxon>
        <taxon>Eutreptiella</taxon>
    </lineage>
</organism>
<gene>
    <name evidence="1" type="ORF">EGYM00392_LOCUS9499</name>
</gene>
<dbReference type="EMBL" id="HBGA01025633">
    <property type="protein sequence ID" value="CAD8998429.1"/>
    <property type="molecule type" value="Transcribed_RNA"/>
</dbReference>
<proteinExistence type="predicted"/>
<protein>
    <submittedName>
        <fullName evidence="1">Uncharacterized protein</fullName>
    </submittedName>
</protein>
<dbReference type="PANTHER" id="PTHR35115">
    <property type="entry name" value="CYCLIN DELTA-3"/>
    <property type="match status" value="1"/>
</dbReference>